<proteinExistence type="predicted"/>
<dbReference type="STRING" id="1512.GCA_900049235_00049"/>
<keyword evidence="2" id="KW-1185">Reference proteome</keyword>
<evidence type="ECO:0000313" key="2">
    <source>
        <dbReference type="Proteomes" id="UP000002970"/>
    </source>
</evidence>
<dbReference type="HOGENOM" id="CLU_905225_0_0_9"/>
<protein>
    <submittedName>
        <fullName evidence="1">Uncharacterized protein</fullName>
    </submittedName>
</protein>
<sequence>MLKIKFKNIGSICPVYSVYQREDGKKYDVQIEEEGKVYHCHAENIEFLWQENDEVKGDAGEERNIDYVNETRTAVMKCMDKARSVEDFIARMMTLGYQTKWRERGTYITFTNSNNQKVRNSRIDISKEEILKKFEENSKRSKSEIDICEQLEIKRNAASKNKDIFVYTFSRNCQQCHTVNELLTYMVFDDDTDENLVFPWDRERLFSSQDAISFFKHMLYEESEYYSYQVLGENKKLDQLMLKKFPETIRMEYSKTLKEKYAMNICPKCNGVGMGKHGKNFLHVLLDQKIKNMEKIKVIDVLELSQY</sequence>
<dbReference type="EMBL" id="ADLQ01000001">
    <property type="protein sequence ID" value="EGA96109.1"/>
    <property type="molecule type" value="Genomic_DNA"/>
</dbReference>
<gene>
    <name evidence="1" type="ORF">HMPREF9474_00037</name>
</gene>
<dbReference type="AlphaFoldDB" id="E7GGI7"/>
<reference evidence="1 2" key="1">
    <citation type="submission" date="2010-12" db="EMBL/GenBank/DDBJ databases">
        <title>The Genome Sequence of Clostridium symbiosum strain WAL-14163.</title>
        <authorList>
            <person name="Earl A."/>
            <person name="Ward D."/>
            <person name="Feldgarden M."/>
            <person name="Gevers D."/>
            <person name="Finegold S.M."/>
            <person name="Summanen P.H."/>
            <person name="Molitoris D.R."/>
            <person name="Vaisanen M.L."/>
            <person name="Daigneault M."/>
            <person name="Young S.K."/>
            <person name="Zeng Q."/>
            <person name="Gargeya S."/>
            <person name="Fitzgerald M."/>
            <person name="Haas B."/>
            <person name="Abouelleil A."/>
            <person name="Alvarado L."/>
            <person name="Arachchi H.M."/>
            <person name="Berlin A."/>
            <person name="Brown A."/>
            <person name="Chapman S.B."/>
            <person name="Chen Z."/>
            <person name="Dunbar C."/>
            <person name="Freedman E."/>
            <person name="Gearin G."/>
            <person name="Gellesch M."/>
            <person name="Goldberg J."/>
            <person name="Griggs A."/>
            <person name="Gujja S."/>
            <person name="Heilman E."/>
            <person name="Heiman D."/>
            <person name="Howarth C."/>
            <person name="Larson L."/>
            <person name="Lui A."/>
            <person name="MacDonald P.J.P."/>
            <person name="Mehta T."/>
            <person name="Montmayeur A."/>
            <person name="Murphy C."/>
            <person name="Neiman D."/>
            <person name="Pearson M."/>
            <person name="Priest M."/>
            <person name="Roberts A."/>
            <person name="Saif S."/>
            <person name="Shea T."/>
            <person name="Shenoy N."/>
            <person name="Sisk P."/>
            <person name="Stolte C."/>
            <person name="Sykes S."/>
            <person name="White J."/>
            <person name="Yandava C."/>
            <person name="Nusbaum C."/>
            <person name="Birren B."/>
        </authorList>
    </citation>
    <scope>NUCLEOTIDE SEQUENCE [LARGE SCALE GENOMIC DNA]</scope>
    <source>
        <strain evidence="1 2">WAL-14163</strain>
    </source>
</reference>
<name>E7GGI7_CLOS6</name>
<dbReference type="RefSeq" id="WP_003497057.1">
    <property type="nucleotide sequence ID" value="NZ_GL834305.1"/>
</dbReference>
<dbReference type="Proteomes" id="UP000002970">
    <property type="component" value="Unassembled WGS sequence"/>
</dbReference>
<accession>E7GGI7</accession>
<organism evidence="1 2">
    <name type="scientific">Clostridium symbiosum (strain WAL-14163)</name>
    <dbReference type="NCBI Taxonomy" id="742740"/>
    <lineage>
        <taxon>Bacteria</taxon>
        <taxon>Bacillati</taxon>
        <taxon>Bacillota</taxon>
        <taxon>Clostridia</taxon>
        <taxon>Lachnospirales</taxon>
        <taxon>Lachnospiraceae</taxon>
        <taxon>Otoolea</taxon>
    </lineage>
</organism>
<comment type="caution">
    <text evidence="1">The sequence shown here is derived from an EMBL/GenBank/DDBJ whole genome shotgun (WGS) entry which is preliminary data.</text>
</comment>
<evidence type="ECO:0000313" key="1">
    <source>
        <dbReference type="EMBL" id="EGA96109.1"/>
    </source>
</evidence>